<feature type="chain" id="PRO_5046183333" evidence="1">
    <location>
        <begin position="17"/>
        <end position="287"/>
    </location>
</feature>
<dbReference type="Proteomes" id="UP001148838">
    <property type="component" value="Unassembled WGS sequence"/>
</dbReference>
<dbReference type="EMBL" id="JAJSOF020000003">
    <property type="protein sequence ID" value="KAJ4448963.1"/>
    <property type="molecule type" value="Genomic_DNA"/>
</dbReference>
<name>A0ABQ8TQJ2_PERAM</name>
<comment type="caution">
    <text evidence="2">The sequence shown here is derived from an EMBL/GenBank/DDBJ whole genome shotgun (WGS) entry which is preliminary data.</text>
</comment>
<accession>A0ABQ8TQJ2</accession>
<reference evidence="2 3" key="1">
    <citation type="journal article" date="2022" name="Allergy">
        <title>Genome assembly and annotation of Periplaneta americana reveal a comprehensive cockroach allergen profile.</title>
        <authorList>
            <person name="Wang L."/>
            <person name="Xiong Q."/>
            <person name="Saelim N."/>
            <person name="Wang L."/>
            <person name="Nong W."/>
            <person name="Wan A.T."/>
            <person name="Shi M."/>
            <person name="Liu X."/>
            <person name="Cao Q."/>
            <person name="Hui J.H.L."/>
            <person name="Sookrung N."/>
            <person name="Leung T.F."/>
            <person name="Tungtrongchitr A."/>
            <person name="Tsui S.K.W."/>
        </authorList>
    </citation>
    <scope>NUCLEOTIDE SEQUENCE [LARGE SCALE GENOMIC DNA]</scope>
    <source>
        <strain evidence="2">PWHHKU_190912</strain>
    </source>
</reference>
<feature type="signal peptide" evidence="1">
    <location>
        <begin position="1"/>
        <end position="16"/>
    </location>
</feature>
<organism evidence="2 3">
    <name type="scientific">Periplaneta americana</name>
    <name type="common">American cockroach</name>
    <name type="synonym">Blatta americana</name>
    <dbReference type="NCBI Taxonomy" id="6978"/>
    <lineage>
        <taxon>Eukaryota</taxon>
        <taxon>Metazoa</taxon>
        <taxon>Ecdysozoa</taxon>
        <taxon>Arthropoda</taxon>
        <taxon>Hexapoda</taxon>
        <taxon>Insecta</taxon>
        <taxon>Pterygota</taxon>
        <taxon>Neoptera</taxon>
        <taxon>Polyneoptera</taxon>
        <taxon>Dictyoptera</taxon>
        <taxon>Blattodea</taxon>
        <taxon>Blattoidea</taxon>
        <taxon>Blattidae</taxon>
        <taxon>Blattinae</taxon>
        <taxon>Periplaneta</taxon>
    </lineage>
</organism>
<keyword evidence="3" id="KW-1185">Reference proteome</keyword>
<gene>
    <name evidence="2" type="ORF">ANN_00355</name>
</gene>
<keyword evidence="1" id="KW-0732">Signal</keyword>
<evidence type="ECO:0000313" key="3">
    <source>
        <dbReference type="Proteomes" id="UP001148838"/>
    </source>
</evidence>
<evidence type="ECO:0000313" key="2">
    <source>
        <dbReference type="EMBL" id="KAJ4448963.1"/>
    </source>
</evidence>
<evidence type="ECO:0000256" key="1">
    <source>
        <dbReference type="SAM" id="SignalP"/>
    </source>
</evidence>
<protein>
    <submittedName>
        <fullName evidence="2">Uncharacterized protein</fullName>
    </submittedName>
</protein>
<proteinExistence type="predicted"/>
<sequence>MVLWAAFLLLYVLAYSESIDLNQCGAHRSMDFKLSVSSRRNQTGHWIAQRPAEDAPVSIKSFFGHCYPPFDFLAAAHVTAYSTSQAMLQHKGYNVTDVQNIGPWNLDIDHTSSSCEGVETITIIAIVTAFHLQSASWSSGRMFEYDCFVRNGESVTSIRRAILKNKSPGPQHRVRTPENFQSDKRYCAAQAALLEDIQLLLESAIVRYFKRYADVSGLESLPHPNAQRKVYVCATAHMQPARHQSEVTANNRSGENLIMSSTSPVLTWTNVRCNILRSHNNAMCVIS</sequence>